<sequence length="151" mass="16984">MNTSPLLRITTGELSVYKGGDHLFGHHKTHPHHRVTIVGTRARNVTANYQSEEPETLVGDRAVETCFVDLLVERSVGFALAIIIELPSADFLHKLTEANNLTKPFGPKHSKIINEDRVKISRSELKDLKRTTILETHLRGKRISRGTTTRL</sequence>
<dbReference type="Proteomes" id="UP000310200">
    <property type="component" value="Unassembled WGS sequence"/>
</dbReference>
<gene>
    <name evidence="1" type="ORF">DBV15_01632</name>
</gene>
<name>A0A4S2L0T4_9HYME</name>
<accession>A0A4S2L0T4</accession>
<evidence type="ECO:0000313" key="2">
    <source>
        <dbReference type="Proteomes" id="UP000310200"/>
    </source>
</evidence>
<organism evidence="1 2">
    <name type="scientific">Temnothorax longispinosus</name>
    <dbReference type="NCBI Taxonomy" id="300112"/>
    <lineage>
        <taxon>Eukaryota</taxon>
        <taxon>Metazoa</taxon>
        <taxon>Ecdysozoa</taxon>
        <taxon>Arthropoda</taxon>
        <taxon>Hexapoda</taxon>
        <taxon>Insecta</taxon>
        <taxon>Pterygota</taxon>
        <taxon>Neoptera</taxon>
        <taxon>Endopterygota</taxon>
        <taxon>Hymenoptera</taxon>
        <taxon>Apocrita</taxon>
        <taxon>Aculeata</taxon>
        <taxon>Formicoidea</taxon>
        <taxon>Formicidae</taxon>
        <taxon>Myrmicinae</taxon>
        <taxon>Temnothorax</taxon>
    </lineage>
</organism>
<dbReference type="AlphaFoldDB" id="A0A4S2L0T4"/>
<evidence type="ECO:0000313" key="1">
    <source>
        <dbReference type="EMBL" id="TGZ56225.1"/>
    </source>
</evidence>
<proteinExistence type="predicted"/>
<comment type="caution">
    <text evidence="1">The sequence shown here is derived from an EMBL/GenBank/DDBJ whole genome shotgun (WGS) entry which is preliminary data.</text>
</comment>
<keyword evidence="2" id="KW-1185">Reference proteome</keyword>
<protein>
    <submittedName>
        <fullName evidence="1">Uncharacterized protein</fullName>
    </submittedName>
</protein>
<dbReference type="EMBL" id="QBLH01000372">
    <property type="protein sequence ID" value="TGZ56225.1"/>
    <property type="molecule type" value="Genomic_DNA"/>
</dbReference>
<reference evidence="1 2" key="1">
    <citation type="journal article" date="2019" name="Philos. Trans. R. Soc. Lond., B, Biol. Sci.">
        <title>Ant behaviour and brain gene expression of defending hosts depend on the ecological success of the intruding social parasite.</title>
        <authorList>
            <person name="Kaur R."/>
            <person name="Stoldt M."/>
            <person name="Jongepier E."/>
            <person name="Feldmeyer B."/>
            <person name="Menzel F."/>
            <person name="Bornberg-Bauer E."/>
            <person name="Foitzik S."/>
        </authorList>
    </citation>
    <scope>NUCLEOTIDE SEQUENCE [LARGE SCALE GENOMIC DNA]</scope>
    <source>
        <tissue evidence="1">Whole body</tissue>
    </source>
</reference>